<dbReference type="InterPro" id="IPR020591">
    <property type="entry name" value="Chromosome_initiator_DnaA-like"/>
</dbReference>
<dbReference type="PROSITE" id="PS01008">
    <property type="entry name" value="DNAA"/>
    <property type="match status" value="1"/>
</dbReference>
<dbReference type="SUPFAM" id="SSF52540">
    <property type="entry name" value="P-loop containing nucleoside triphosphate hydrolases"/>
    <property type="match status" value="1"/>
</dbReference>
<dbReference type="InterPro" id="IPR027417">
    <property type="entry name" value="P-loop_NTPase"/>
</dbReference>
<keyword evidence="4 8" id="KW-0547">Nucleotide-binding</keyword>
<evidence type="ECO:0000313" key="14">
    <source>
        <dbReference type="EMBL" id="MWZ40558.1"/>
    </source>
</evidence>
<dbReference type="Pfam" id="PF11638">
    <property type="entry name" value="DnaA_N"/>
    <property type="match status" value="1"/>
</dbReference>
<evidence type="ECO:0000256" key="9">
    <source>
        <dbReference type="NCBIfam" id="TIGR00362"/>
    </source>
</evidence>
<dbReference type="CDD" id="cd06571">
    <property type="entry name" value="Bac_DnaA_C"/>
    <property type="match status" value="1"/>
</dbReference>
<dbReference type="SMART" id="SM00382">
    <property type="entry name" value="AAA"/>
    <property type="match status" value="1"/>
</dbReference>
<reference evidence="14 15" key="1">
    <citation type="submission" date="2019-06" db="EMBL/GenBank/DDBJ databases">
        <title>Phylogeography and genetic diversity of Francisella tularensis subsp. holarctica in France (1947-2018).</title>
        <authorList>
            <person name="Kevin M."/>
            <person name="Madani N."/>
            <person name="Maurin M."/>
        </authorList>
    </citation>
    <scope>NUCLEOTIDE SEQUENCE [LARGE SCALE GENOMIC DNA]</scope>
    <source>
        <strain evidence="14 15">ATCC 15482</strain>
    </source>
</reference>
<dbReference type="GO" id="GO:0005737">
    <property type="term" value="C:cytoplasm"/>
    <property type="evidence" value="ECO:0007669"/>
    <property type="project" value="UniProtKB-SubCell"/>
</dbReference>
<comment type="caution">
    <text evidence="14">The sequence shown here is derived from an EMBL/GenBank/DDBJ whole genome shotgun (WGS) entry which is preliminary data.</text>
</comment>
<feature type="region of interest" description="Domain I, interacts with DnaA modulators" evidence="8">
    <location>
        <begin position="1"/>
        <end position="124"/>
    </location>
</feature>
<dbReference type="PANTHER" id="PTHR30050">
    <property type="entry name" value="CHROMOSOMAL REPLICATION INITIATOR PROTEIN DNAA"/>
    <property type="match status" value="1"/>
</dbReference>
<dbReference type="SUPFAM" id="SSF48295">
    <property type="entry name" value="TrpR-like"/>
    <property type="match status" value="1"/>
</dbReference>
<accession>A0A6I4RTG9</accession>
<dbReference type="SMART" id="SM00760">
    <property type="entry name" value="Bac_DnaA_C"/>
    <property type="match status" value="1"/>
</dbReference>
<keyword evidence="3 8" id="KW-0235">DNA replication</keyword>
<name>A0A6I4RTG9_FRATU</name>
<evidence type="ECO:0000256" key="2">
    <source>
        <dbReference type="ARBA" id="ARBA00022490"/>
    </source>
</evidence>
<dbReference type="CDD" id="cd00009">
    <property type="entry name" value="AAA"/>
    <property type="match status" value="1"/>
</dbReference>
<gene>
    <name evidence="8 14" type="primary">dnaA</name>
    <name evidence="14" type="ORF">FNC33_08430</name>
</gene>
<dbReference type="PANTHER" id="PTHR30050:SF2">
    <property type="entry name" value="CHROMOSOMAL REPLICATION INITIATOR PROTEIN DNAA"/>
    <property type="match status" value="1"/>
</dbReference>
<dbReference type="Gene3D" id="3.40.50.300">
    <property type="entry name" value="P-loop containing nucleotide triphosphate hydrolases"/>
    <property type="match status" value="1"/>
</dbReference>
<evidence type="ECO:0000256" key="8">
    <source>
        <dbReference type="HAMAP-Rule" id="MF_00377"/>
    </source>
</evidence>
<dbReference type="Pfam" id="PF08299">
    <property type="entry name" value="Bac_DnaA_C"/>
    <property type="match status" value="1"/>
</dbReference>
<feature type="binding site" evidence="8">
    <location>
        <position position="214"/>
    </location>
    <ligand>
        <name>ATP</name>
        <dbReference type="ChEBI" id="CHEBI:30616"/>
    </ligand>
</feature>
<dbReference type="Gene3D" id="1.10.8.60">
    <property type="match status" value="1"/>
</dbReference>
<feature type="region of interest" description="Domain III, AAA+ region" evidence="8">
    <location>
        <begin position="170"/>
        <end position="386"/>
    </location>
</feature>
<evidence type="ECO:0000259" key="13">
    <source>
        <dbReference type="SMART" id="SM00760"/>
    </source>
</evidence>
<dbReference type="InterPro" id="IPR013317">
    <property type="entry name" value="DnaA_dom"/>
</dbReference>
<evidence type="ECO:0000313" key="15">
    <source>
        <dbReference type="Proteomes" id="UP000469081"/>
    </source>
</evidence>
<dbReference type="InterPro" id="IPR024633">
    <property type="entry name" value="DnaA_N_dom"/>
</dbReference>
<feature type="binding site" evidence="8">
    <location>
        <position position="217"/>
    </location>
    <ligand>
        <name>ATP</name>
        <dbReference type="ChEBI" id="CHEBI:30616"/>
    </ligand>
</feature>
<comment type="domain">
    <text evidence="8">Domain I is involved in oligomerization and binding regulators, domain II is flexibile and of varying length in different bacteria, domain III forms the AAA+ region, while domain IV binds dsDNA.</text>
</comment>
<dbReference type="Pfam" id="PF00308">
    <property type="entry name" value="Bac_DnaA"/>
    <property type="match status" value="1"/>
</dbReference>
<evidence type="ECO:0000256" key="3">
    <source>
        <dbReference type="ARBA" id="ARBA00022705"/>
    </source>
</evidence>
<keyword evidence="6 8" id="KW-0446">Lipid-binding</keyword>
<feature type="domain" description="AAA+ ATPase" evidence="12">
    <location>
        <begin position="203"/>
        <end position="329"/>
    </location>
</feature>
<dbReference type="InterPro" id="IPR018312">
    <property type="entry name" value="Chromosome_initiator_DnaA_CS"/>
</dbReference>
<comment type="caution">
    <text evidence="8">Lacks conserved residue(s) required for the propagation of feature annotation.</text>
</comment>
<dbReference type="GO" id="GO:0006275">
    <property type="term" value="P:regulation of DNA replication"/>
    <property type="evidence" value="ECO:0007669"/>
    <property type="project" value="UniProtKB-UniRule"/>
</dbReference>
<proteinExistence type="inferred from homology"/>
<dbReference type="AlphaFoldDB" id="A0A6I4RTG9"/>
<dbReference type="GO" id="GO:0005524">
    <property type="term" value="F:ATP binding"/>
    <property type="evidence" value="ECO:0007669"/>
    <property type="project" value="UniProtKB-UniRule"/>
</dbReference>
<feature type="binding site" evidence="8">
    <location>
        <position position="218"/>
    </location>
    <ligand>
        <name>ATP</name>
        <dbReference type="ChEBI" id="CHEBI:30616"/>
    </ligand>
</feature>
<evidence type="ECO:0000256" key="7">
    <source>
        <dbReference type="ARBA" id="ARBA00023125"/>
    </source>
</evidence>
<dbReference type="InterPro" id="IPR010921">
    <property type="entry name" value="Trp_repressor/repl_initiator"/>
</dbReference>
<evidence type="ECO:0000256" key="6">
    <source>
        <dbReference type="ARBA" id="ARBA00023121"/>
    </source>
</evidence>
<comment type="function">
    <text evidence="8 10">Plays an essential role in the initiation and regulation of chromosomal replication. ATP-DnaA binds to the origin of replication (oriC) to initiate formation of the DNA replication initiation complex once per cell cycle. Binds the DnaA box (a 9 base pair repeat at the origin) and separates the double-stranded (ds)DNA. Forms a right-handed helical filament on oriC DNA; dsDNA binds to the exterior of the filament while single-stranded (ss)DNA is stabiized in the filament's interior. The ATP-DnaA-oriC complex binds and stabilizes one strand of the AT-rich DNA unwinding element (DUE), permitting loading of DNA polymerase. After initiation quickly degrades to an ADP-DnaA complex that is not apt for DNA replication. Binds acidic phospholipids.</text>
</comment>
<dbReference type="HAMAP" id="MF_00377">
    <property type="entry name" value="DnaA_bact"/>
    <property type="match status" value="1"/>
</dbReference>
<dbReference type="InterPro" id="IPR001957">
    <property type="entry name" value="Chromosome_initiator_DnaA"/>
</dbReference>
<dbReference type="FunFam" id="3.40.50.300:FF:000668">
    <property type="entry name" value="Chromosomal replication initiator protein DnaA"/>
    <property type="match status" value="1"/>
</dbReference>
<dbReference type="GO" id="GO:0005886">
    <property type="term" value="C:plasma membrane"/>
    <property type="evidence" value="ECO:0007669"/>
    <property type="project" value="TreeGrafter"/>
</dbReference>
<feature type="binding site" evidence="8">
    <location>
        <position position="216"/>
    </location>
    <ligand>
        <name>ATP</name>
        <dbReference type="ChEBI" id="CHEBI:30616"/>
    </ligand>
</feature>
<sequence length="506" mass="57690">MAILYILRVIRIFFIMTTWDKCLKKIKKNLSTFEYKTWIKPIHVEQNSNLFTVYCNNEYFKKHIKSKYGNLILSTIQECHGNDLIIEYSNKKFSGKKITEVITAGPQANFFSTTSVEIKDESEDTKVVQEPKISKKSNTKDFSSSQELFGFDEAMLITAKEDEEYSFGLPLKEKYVFDSFVVGDANKIARAAAMQVSINPGKLHNPLFIYGGSGLGKTHLMQAIGNHAREVNPNAKIIYTNSEQFIKDYVNSIRLQDQDEFQRVYRSADILLIDDIQFIAGKEGTAQEFFHTFNALYENGKQIILTSDKYPNEIEGLEERLVSRFGYGLTVSVDMPDLETRIAILLKKAHDLGQKLPNETAAFIAENVRTNVRELEGALNRVLTTSKFNHKDPTIEVAQACLRDVIKIQEKKVKIDNIQKVVADFYRIRVKDLTSNQRSRNIARPRQIAMSLARELTSHSLPEIGNAFGGRDHTTVMHAVKAITKLRQSNTSISDDYELLLDKISR</sequence>
<comment type="similarity">
    <text evidence="1 8 11">Belongs to the DnaA family.</text>
</comment>
<dbReference type="NCBIfam" id="TIGR00362">
    <property type="entry name" value="DnaA"/>
    <property type="match status" value="1"/>
</dbReference>
<dbReference type="EMBL" id="VJEZ01000012">
    <property type="protein sequence ID" value="MWZ40558.1"/>
    <property type="molecule type" value="Genomic_DNA"/>
</dbReference>
<keyword evidence="5 8" id="KW-0067">ATP-binding</keyword>
<feature type="region of interest" description="Domain IV, binds dsDNA" evidence="8">
    <location>
        <begin position="387"/>
        <end position="506"/>
    </location>
</feature>
<dbReference type="Gene3D" id="1.10.1750.10">
    <property type="match status" value="1"/>
</dbReference>
<dbReference type="PRINTS" id="PR00051">
    <property type="entry name" value="DNAA"/>
</dbReference>
<protein>
    <recommendedName>
        <fullName evidence="8 9">Chromosomal replication initiator protein DnaA</fullName>
    </recommendedName>
</protein>
<evidence type="ECO:0000259" key="12">
    <source>
        <dbReference type="SMART" id="SM00382"/>
    </source>
</evidence>
<comment type="subunit">
    <text evidence="8">Oligomerizes as a right-handed, spiral filament on DNA at oriC.</text>
</comment>
<dbReference type="GO" id="GO:0008289">
    <property type="term" value="F:lipid binding"/>
    <property type="evidence" value="ECO:0007669"/>
    <property type="project" value="UniProtKB-KW"/>
</dbReference>
<dbReference type="GO" id="GO:0003688">
    <property type="term" value="F:DNA replication origin binding"/>
    <property type="evidence" value="ECO:0007669"/>
    <property type="project" value="UniProtKB-UniRule"/>
</dbReference>
<dbReference type="InterPro" id="IPR038454">
    <property type="entry name" value="DnaA_N_sf"/>
</dbReference>
<feature type="domain" description="Chromosomal replication initiator DnaA C-terminal" evidence="13">
    <location>
        <begin position="414"/>
        <end position="483"/>
    </location>
</feature>
<evidence type="ECO:0000256" key="10">
    <source>
        <dbReference type="RuleBase" id="RU000577"/>
    </source>
</evidence>
<evidence type="ECO:0000256" key="5">
    <source>
        <dbReference type="ARBA" id="ARBA00022840"/>
    </source>
</evidence>
<dbReference type="InterPro" id="IPR003593">
    <property type="entry name" value="AAA+_ATPase"/>
</dbReference>
<dbReference type="Proteomes" id="UP000469081">
    <property type="component" value="Unassembled WGS sequence"/>
</dbReference>
<evidence type="ECO:0000256" key="11">
    <source>
        <dbReference type="RuleBase" id="RU004227"/>
    </source>
</evidence>
<dbReference type="InterPro" id="IPR013159">
    <property type="entry name" value="DnaA_C"/>
</dbReference>
<keyword evidence="7 8" id="KW-0238">DNA-binding</keyword>
<dbReference type="Gene3D" id="3.30.300.180">
    <property type="match status" value="1"/>
</dbReference>
<evidence type="ECO:0000256" key="1">
    <source>
        <dbReference type="ARBA" id="ARBA00006583"/>
    </source>
</evidence>
<dbReference type="GO" id="GO:0006270">
    <property type="term" value="P:DNA replication initiation"/>
    <property type="evidence" value="ECO:0007669"/>
    <property type="project" value="UniProtKB-UniRule"/>
</dbReference>
<organism evidence="14 15">
    <name type="scientific">Francisella tularensis</name>
    <dbReference type="NCBI Taxonomy" id="263"/>
    <lineage>
        <taxon>Bacteria</taxon>
        <taxon>Pseudomonadati</taxon>
        <taxon>Pseudomonadota</taxon>
        <taxon>Gammaproteobacteria</taxon>
        <taxon>Thiotrichales</taxon>
        <taxon>Francisellaceae</taxon>
        <taxon>Francisella</taxon>
    </lineage>
</organism>
<comment type="subcellular location">
    <subcellularLocation>
        <location evidence="8">Cytoplasm</location>
    </subcellularLocation>
</comment>
<keyword evidence="2 8" id="KW-0963">Cytoplasm</keyword>
<evidence type="ECO:0000256" key="4">
    <source>
        <dbReference type="ARBA" id="ARBA00022741"/>
    </source>
</evidence>